<dbReference type="Pfam" id="PF13930">
    <property type="entry name" value="Endonuclea_NS_2"/>
    <property type="match status" value="1"/>
</dbReference>
<protein>
    <recommendedName>
        <fullName evidence="2">Type VII secretion system protein EssD-like domain-containing protein</fullName>
    </recommendedName>
</protein>
<organism evidence="3 4">
    <name type="scientific">Acrocarpospora corrugata</name>
    <dbReference type="NCBI Taxonomy" id="35763"/>
    <lineage>
        <taxon>Bacteria</taxon>
        <taxon>Bacillati</taxon>
        <taxon>Actinomycetota</taxon>
        <taxon>Actinomycetes</taxon>
        <taxon>Streptosporangiales</taxon>
        <taxon>Streptosporangiaceae</taxon>
        <taxon>Acrocarpospora</taxon>
    </lineage>
</organism>
<gene>
    <name evidence="3" type="ORF">Acor_55310</name>
</gene>
<evidence type="ECO:0000259" key="2">
    <source>
        <dbReference type="Pfam" id="PF13930"/>
    </source>
</evidence>
<name>A0A5M3W357_9ACTN</name>
<keyword evidence="4" id="KW-1185">Reference proteome</keyword>
<dbReference type="RefSeq" id="WP_155339629.1">
    <property type="nucleotide sequence ID" value="NZ_BAAABN010000082.1"/>
</dbReference>
<sequence>MTELALHIPAKAPGLAGPAIAPPDRQETSAARLTLPPGGTREAIGAVMAAVDAMAPGIDGRFHTVYRGERLSLTFEQAARVRATARESLSNALAYCAGRAGRATGLYQETERVNAESPITSGVVKGVRYVTTWGDYENPGEKLVAPTAKAEREIAEARAAIAAGRFAEAAQHVAAAEATTREMSTMVAQYRDHLISGGETTAKALGYTATAAFITLGALAVAVSGGAALGLAPEVIGAGIGGLSAAGTATVVSVGAPIVANVGTGAIKAAHGEQVDWAKITTDAAVQVILARFGGKAGSAMFAKIAGRPEVQALTRQAVAALLSGVATHELSQAFTVAVEHTLAAWRGRFSWDGFRDDLIGRLLDPVGLFMAVVMSGAHLGINRKIAAASAKSRPAPGANPAAATSPPPAAAPPQPTGASAGHAPTVTATAPPTAVKPGAATSASPQSGAAKAASAAKNPVSAAATGGTKKAAGKGPSRDEVRRAEVHRELHGEMPENIRSQVAGKRLTVVDERPVSRGGGKPQPPPKGVKPFEERVLVGDLDEHGHPTGIVGELHPSDIRTGTSASNDPTGVYAAGDHRGHLLGKASGGSGSDRGNLAWMDEAFNKSRYRTQFEIPVENALAKGQSVAFDIQPRFKNGRLTGVQVWARTGSGELIVPPQTIFVPP</sequence>
<dbReference type="OrthoDB" id="4981820at2"/>
<evidence type="ECO:0000256" key="1">
    <source>
        <dbReference type="SAM" id="MobiDB-lite"/>
    </source>
</evidence>
<dbReference type="Proteomes" id="UP000334990">
    <property type="component" value="Unassembled WGS sequence"/>
</dbReference>
<feature type="domain" description="Type VII secretion system protein EssD-like" evidence="2">
    <location>
        <begin position="540"/>
        <end position="642"/>
    </location>
</feature>
<comment type="caution">
    <text evidence="3">The sequence shown here is derived from an EMBL/GenBank/DDBJ whole genome shotgun (WGS) entry which is preliminary data.</text>
</comment>
<feature type="compositionally biased region" description="Basic and acidic residues" evidence="1">
    <location>
        <begin position="477"/>
        <end position="497"/>
    </location>
</feature>
<evidence type="ECO:0000313" key="4">
    <source>
        <dbReference type="Proteomes" id="UP000334990"/>
    </source>
</evidence>
<dbReference type="AlphaFoldDB" id="A0A5M3W357"/>
<dbReference type="EMBL" id="BLAD01000069">
    <property type="protein sequence ID" value="GES03465.1"/>
    <property type="molecule type" value="Genomic_DNA"/>
</dbReference>
<feature type="compositionally biased region" description="Pro residues" evidence="1">
    <location>
        <begin position="406"/>
        <end position="416"/>
    </location>
</feature>
<dbReference type="InterPro" id="IPR044929">
    <property type="entry name" value="DNA/RNA_non-sp_Endonuclease_sf"/>
</dbReference>
<dbReference type="Gene3D" id="3.40.570.10">
    <property type="entry name" value="Extracellular Endonuclease, subunit A"/>
    <property type="match status" value="1"/>
</dbReference>
<feature type="compositionally biased region" description="Low complexity" evidence="1">
    <location>
        <begin position="417"/>
        <end position="476"/>
    </location>
</feature>
<proteinExistence type="predicted"/>
<feature type="region of interest" description="Disordered" evidence="1">
    <location>
        <begin position="393"/>
        <end position="532"/>
    </location>
</feature>
<feature type="compositionally biased region" description="Low complexity" evidence="1">
    <location>
        <begin position="395"/>
        <end position="405"/>
    </location>
</feature>
<evidence type="ECO:0000313" key="3">
    <source>
        <dbReference type="EMBL" id="GES03465.1"/>
    </source>
</evidence>
<dbReference type="InterPro" id="IPR044927">
    <property type="entry name" value="Endonuclea_NS_2"/>
</dbReference>
<accession>A0A5M3W357</accession>
<reference evidence="3 4" key="1">
    <citation type="submission" date="2019-10" db="EMBL/GenBank/DDBJ databases">
        <title>Whole genome shotgun sequence of Acrocarpospora corrugata NBRC 13972.</title>
        <authorList>
            <person name="Ichikawa N."/>
            <person name="Kimura A."/>
            <person name="Kitahashi Y."/>
            <person name="Komaki H."/>
            <person name="Oguchi A."/>
        </authorList>
    </citation>
    <scope>NUCLEOTIDE SEQUENCE [LARGE SCALE GENOMIC DNA]</scope>
    <source>
        <strain evidence="3 4">NBRC 13972</strain>
    </source>
</reference>